<feature type="compositionally biased region" description="Basic and acidic residues" evidence="1">
    <location>
        <begin position="147"/>
        <end position="160"/>
    </location>
</feature>
<gene>
    <name evidence="3" type="ORF">JOB18_014168</name>
</gene>
<evidence type="ECO:0000313" key="4">
    <source>
        <dbReference type="Proteomes" id="UP000693946"/>
    </source>
</evidence>
<name>A0AAV6RMQ3_SOLSE</name>
<proteinExistence type="predicted"/>
<dbReference type="PANTHER" id="PTHR22306">
    <property type="entry name" value="CHROMOSOME 7 OPEN READING FRAME 50"/>
    <property type="match status" value="1"/>
</dbReference>
<dbReference type="InterPro" id="IPR019327">
    <property type="entry name" value="WKF"/>
</dbReference>
<accession>A0AAV6RMQ3</accession>
<dbReference type="Pfam" id="PF10180">
    <property type="entry name" value="WKF"/>
    <property type="match status" value="1"/>
</dbReference>
<dbReference type="PANTHER" id="PTHR22306:SF2">
    <property type="entry name" value="CHROMOSOME 7 OPEN READING FRAME 50"/>
    <property type="match status" value="1"/>
</dbReference>
<feature type="region of interest" description="Disordered" evidence="1">
    <location>
        <begin position="30"/>
        <end position="132"/>
    </location>
</feature>
<sequence length="265" mass="30146">MLVLCLFAVSQHVFSPHSNFVVNHHIMAKDKSVKSESHSSKRKKLAPDTTMDAEVKKKMKKKQVEEAPEQIPDVTITEADATKQKKDKKHKKKAVTEQTHTQKAKISDPPCCHPPEGTHELEGEEDLSPEEKRVLERKMKKILKKEEKKKKLEAEGEASQKTEASGPTAPQHALDYLTCWAENRTAWKFQKTRQTWLLQHMFDSQKISDDNFSVLLQYLEGLRGTAKDTSVQKALALVEESGHTPDDAVIQQRAHRAREVIQLLS</sequence>
<dbReference type="EMBL" id="JAGKHQ010000010">
    <property type="protein sequence ID" value="KAG7506718.1"/>
    <property type="molecule type" value="Genomic_DNA"/>
</dbReference>
<comment type="caution">
    <text evidence="3">The sequence shown here is derived from an EMBL/GenBank/DDBJ whole genome shotgun (WGS) entry which is preliminary data.</text>
</comment>
<evidence type="ECO:0000256" key="1">
    <source>
        <dbReference type="SAM" id="MobiDB-lite"/>
    </source>
</evidence>
<keyword evidence="4" id="KW-1185">Reference proteome</keyword>
<dbReference type="AlphaFoldDB" id="A0AAV6RMQ3"/>
<reference evidence="3 4" key="1">
    <citation type="journal article" date="2021" name="Sci. Rep.">
        <title>Chromosome anchoring in Senegalese sole (Solea senegalensis) reveals sex-associated markers and genome rearrangements in flatfish.</title>
        <authorList>
            <person name="Guerrero-Cozar I."/>
            <person name="Gomez-Garrido J."/>
            <person name="Berbel C."/>
            <person name="Martinez-Blanch J.F."/>
            <person name="Alioto T."/>
            <person name="Claros M.G."/>
            <person name="Gagnaire P.A."/>
            <person name="Manchado M."/>
        </authorList>
    </citation>
    <scope>NUCLEOTIDE SEQUENCE [LARGE SCALE GENOMIC DNA]</scope>
    <source>
        <strain evidence="3">Sse05_10M</strain>
    </source>
</reference>
<feature type="region of interest" description="Disordered" evidence="1">
    <location>
        <begin position="147"/>
        <end position="170"/>
    </location>
</feature>
<organism evidence="3 4">
    <name type="scientific">Solea senegalensis</name>
    <name type="common">Senegalese sole</name>
    <dbReference type="NCBI Taxonomy" id="28829"/>
    <lineage>
        <taxon>Eukaryota</taxon>
        <taxon>Metazoa</taxon>
        <taxon>Chordata</taxon>
        <taxon>Craniata</taxon>
        <taxon>Vertebrata</taxon>
        <taxon>Euteleostomi</taxon>
        <taxon>Actinopterygii</taxon>
        <taxon>Neopterygii</taxon>
        <taxon>Teleostei</taxon>
        <taxon>Neoteleostei</taxon>
        <taxon>Acanthomorphata</taxon>
        <taxon>Carangaria</taxon>
        <taxon>Pleuronectiformes</taxon>
        <taxon>Pleuronectoidei</taxon>
        <taxon>Soleidae</taxon>
        <taxon>Solea</taxon>
    </lineage>
</organism>
<protein>
    <recommendedName>
        <fullName evidence="2">WKF domain-containing protein</fullName>
    </recommendedName>
</protein>
<evidence type="ECO:0000313" key="3">
    <source>
        <dbReference type="EMBL" id="KAG7506718.1"/>
    </source>
</evidence>
<evidence type="ECO:0000259" key="2">
    <source>
        <dbReference type="Pfam" id="PF10180"/>
    </source>
</evidence>
<feature type="domain" description="WKF" evidence="2">
    <location>
        <begin position="175"/>
        <end position="235"/>
    </location>
</feature>
<dbReference type="Proteomes" id="UP000693946">
    <property type="component" value="Linkage Group LG18"/>
</dbReference>
<feature type="compositionally biased region" description="Basic and acidic residues" evidence="1">
    <location>
        <begin position="30"/>
        <end position="39"/>
    </location>
</feature>